<dbReference type="GO" id="GO:0003677">
    <property type="term" value="F:DNA binding"/>
    <property type="evidence" value="ECO:0007669"/>
    <property type="project" value="UniProtKB-KW"/>
</dbReference>
<gene>
    <name evidence="1" type="ORF">DFJ69_2432</name>
</gene>
<name>A0A3D9SMA5_9ACTN</name>
<organism evidence="1 2">
    <name type="scientific">Thermomonospora umbrina</name>
    <dbReference type="NCBI Taxonomy" id="111806"/>
    <lineage>
        <taxon>Bacteria</taxon>
        <taxon>Bacillati</taxon>
        <taxon>Actinomycetota</taxon>
        <taxon>Actinomycetes</taxon>
        <taxon>Streptosporangiales</taxon>
        <taxon>Thermomonosporaceae</taxon>
        <taxon>Thermomonospora</taxon>
    </lineage>
</organism>
<dbReference type="Pfam" id="PF02575">
    <property type="entry name" value="YbaB_DNA_bd"/>
    <property type="match status" value="1"/>
</dbReference>
<dbReference type="InterPro" id="IPR036894">
    <property type="entry name" value="YbaB-like_sf"/>
</dbReference>
<dbReference type="AlphaFoldDB" id="A0A3D9SMA5"/>
<keyword evidence="1" id="KW-0238">DNA-binding</keyword>
<dbReference type="InterPro" id="IPR004401">
    <property type="entry name" value="YbaB/EbfC"/>
</dbReference>
<dbReference type="EMBL" id="QTTT01000001">
    <property type="protein sequence ID" value="REE96978.1"/>
    <property type="molecule type" value="Genomic_DNA"/>
</dbReference>
<reference evidence="1 2" key="1">
    <citation type="submission" date="2018-08" db="EMBL/GenBank/DDBJ databases">
        <title>Sequencing the genomes of 1000 actinobacteria strains.</title>
        <authorList>
            <person name="Klenk H.-P."/>
        </authorList>
    </citation>
    <scope>NUCLEOTIDE SEQUENCE [LARGE SCALE GENOMIC DNA]</scope>
    <source>
        <strain evidence="1 2">DSM 43927</strain>
    </source>
</reference>
<evidence type="ECO:0000313" key="2">
    <source>
        <dbReference type="Proteomes" id="UP000256661"/>
    </source>
</evidence>
<proteinExistence type="predicted"/>
<keyword evidence="2" id="KW-1185">Reference proteome</keyword>
<evidence type="ECO:0000313" key="1">
    <source>
        <dbReference type="EMBL" id="REE96978.1"/>
    </source>
</evidence>
<dbReference type="Gene3D" id="3.30.1310.10">
    <property type="entry name" value="Nucleoid-associated protein YbaB-like domain"/>
    <property type="match status" value="1"/>
</dbReference>
<comment type="caution">
    <text evidence="1">The sequence shown here is derived from an EMBL/GenBank/DDBJ whole genome shotgun (WGS) entry which is preliminary data.</text>
</comment>
<protein>
    <submittedName>
        <fullName evidence="1">YbaB/EbfC DNA-binding family protein</fullName>
    </submittedName>
</protein>
<dbReference type="RefSeq" id="WP_170177620.1">
    <property type="nucleotide sequence ID" value="NZ_QTTT01000001.1"/>
</dbReference>
<dbReference type="SUPFAM" id="SSF82607">
    <property type="entry name" value="YbaB-like"/>
    <property type="match status" value="1"/>
</dbReference>
<sequence length="226" mass="23903">MGGANPHDEARKVREHLDRLLESVRTASEQAREERIHAHDDDGIVTIVANGDGDVLDLRIKAATRTNPRQLGARISTAVSRARGAAAANLETALRSALPTSPAGEEIARLTDLSGTAPNPDHLDHDGSPITRAAIAQSMEAIHRAAAKGVQRAGEQLHHEIGAGAGTVTINVSGTEIAVEIERDAPGNLGVDRLAGQVLSALRKAISDAAERRVIAARELQSDEYR</sequence>
<dbReference type="Proteomes" id="UP000256661">
    <property type="component" value="Unassembled WGS sequence"/>
</dbReference>
<accession>A0A3D9SMA5</accession>